<keyword evidence="1" id="KW-0808">Transferase</keyword>
<reference evidence="3 4" key="1">
    <citation type="journal article" date="2021" name="BMC Genomics">
        <title>Datura genome reveals duplications of psychoactive alkaloid biosynthetic genes and high mutation rate following tissue culture.</title>
        <authorList>
            <person name="Rajewski A."/>
            <person name="Carter-House D."/>
            <person name="Stajich J."/>
            <person name="Litt A."/>
        </authorList>
    </citation>
    <scope>NUCLEOTIDE SEQUENCE [LARGE SCALE GENOMIC DNA]</scope>
    <source>
        <strain evidence="3">AR-01</strain>
    </source>
</reference>
<proteinExistence type="predicted"/>
<feature type="compositionally biased region" description="Polar residues" evidence="2">
    <location>
        <begin position="306"/>
        <end position="330"/>
    </location>
</feature>
<feature type="region of interest" description="Disordered" evidence="2">
    <location>
        <begin position="306"/>
        <end position="333"/>
    </location>
</feature>
<name>A0ABS8SB89_DATST</name>
<feature type="region of interest" description="Disordered" evidence="2">
    <location>
        <begin position="158"/>
        <end position="191"/>
    </location>
</feature>
<evidence type="ECO:0000313" key="4">
    <source>
        <dbReference type="Proteomes" id="UP000823775"/>
    </source>
</evidence>
<evidence type="ECO:0000256" key="2">
    <source>
        <dbReference type="SAM" id="MobiDB-lite"/>
    </source>
</evidence>
<feature type="compositionally biased region" description="Polar residues" evidence="2">
    <location>
        <begin position="179"/>
        <end position="189"/>
    </location>
</feature>
<dbReference type="Pfam" id="PF14377">
    <property type="entry name" value="UBM"/>
    <property type="match status" value="1"/>
</dbReference>
<comment type="caution">
    <text evidence="3">The sequence shown here is derived from an EMBL/GenBank/DDBJ whole genome shotgun (WGS) entry which is preliminary data.</text>
</comment>
<keyword evidence="3" id="KW-0436">Ligase</keyword>
<gene>
    <name evidence="3" type="primary">UPL1_4</name>
    <name evidence="3" type="ORF">HAX54_030505</name>
</gene>
<dbReference type="Proteomes" id="UP000823775">
    <property type="component" value="Unassembled WGS sequence"/>
</dbReference>
<keyword evidence="4" id="KW-1185">Reference proteome</keyword>
<evidence type="ECO:0000256" key="1">
    <source>
        <dbReference type="ARBA" id="ARBA00022679"/>
    </source>
</evidence>
<sequence>MEKMHDDAGLGGEYNDDMVDEEDEETFGFERRQTTRNSLEQSVTGSTIQNIILSLRPSQSGDSAPVWSSLGNSSRDSEALSAGRLDGARFYTFDSPVLPFDSAPSSLFRDRLSGAVPPPYIDFFCWFGVSTCSRIAPATNPPAGLLGRESRTYLEVGENNSRWRADSTAGQQNDDRHNNSGQESNQPVEVQSCEREHNPGFVTDQVGEFPEAIDPMENVPLDRSNNGHGSMVIGEGNANPSDNIEGTAVASWWSSETRADSSAHHVSVVQEDTDIHMDGAETERESDQPLPILPEDAPVTQNLQEVQDASQTDETSLNNEAQAQPPTYTAPTAEDIDPEFLAALPPDIQAEVLVNNVLKELYSRLNTSSEAVLSALFSPLLAGSLQNASGQKSLKLKELEGEPLLDANGLKALIRLLRLAQPLGKGLLQRLLLNLSAHSIASLLFYFEPLIPEWSDVKCSDTKRDKGKEKIVGGDSSNPFINSNKRDIPLVLLLKLLNQPLFLRSMAHLRTAAKQSERHNLCCLLGHEGVEEWIGTMELELTEQFLLQLCHINTGEHIHEAGASSVSSPLPPGTQRLLPFIEAFFVLCEKLQANISIMQQDHINATAREVERISRTSAVVLQAEHTGEITLCDAESPAH</sequence>
<feature type="compositionally biased region" description="Polar residues" evidence="2">
    <location>
        <begin position="158"/>
        <end position="172"/>
    </location>
</feature>
<dbReference type="InterPro" id="IPR025527">
    <property type="entry name" value="HUWE1/Rev1_UBM"/>
</dbReference>
<dbReference type="EMBL" id="JACEIK010000383">
    <property type="protein sequence ID" value="MCD7456032.1"/>
    <property type="molecule type" value="Genomic_DNA"/>
</dbReference>
<dbReference type="GO" id="GO:0016874">
    <property type="term" value="F:ligase activity"/>
    <property type="evidence" value="ECO:0007669"/>
    <property type="project" value="UniProtKB-KW"/>
</dbReference>
<protein>
    <submittedName>
        <fullName evidence="3">E3 ubiquitin- protein ligase upl1</fullName>
    </submittedName>
</protein>
<feature type="region of interest" description="Disordered" evidence="2">
    <location>
        <begin position="1"/>
        <end position="41"/>
    </location>
</feature>
<accession>A0ABS8SB89</accession>
<evidence type="ECO:0000313" key="3">
    <source>
        <dbReference type="EMBL" id="MCD7456032.1"/>
    </source>
</evidence>
<feature type="compositionally biased region" description="Acidic residues" evidence="2">
    <location>
        <begin position="14"/>
        <end position="27"/>
    </location>
</feature>
<organism evidence="3 4">
    <name type="scientific">Datura stramonium</name>
    <name type="common">Jimsonweed</name>
    <name type="synonym">Common thornapple</name>
    <dbReference type="NCBI Taxonomy" id="4076"/>
    <lineage>
        <taxon>Eukaryota</taxon>
        <taxon>Viridiplantae</taxon>
        <taxon>Streptophyta</taxon>
        <taxon>Embryophyta</taxon>
        <taxon>Tracheophyta</taxon>
        <taxon>Spermatophyta</taxon>
        <taxon>Magnoliopsida</taxon>
        <taxon>eudicotyledons</taxon>
        <taxon>Gunneridae</taxon>
        <taxon>Pentapetalae</taxon>
        <taxon>asterids</taxon>
        <taxon>lamiids</taxon>
        <taxon>Solanales</taxon>
        <taxon>Solanaceae</taxon>
        <taxon>Solanoideae</taxon>
        <taxon>Datureae</taxon>
        <taxon>Datura</taxon>
    </lineage>
</organism>